<name>A0ABN2LK21_9MICO</name>
<evidence type="ECO:0000313" key="2">
    <source>
        <dbReference type="Proteomes" id="UP001500851"/>
    </source>
</evidence>
<organism evidence="1 2">
    <name type="scientific">Leucobacter iarius</name>
    <dbReference type="NCBI Taxonomy" id="333963"/>
    <lineage>
        <taxon>Bacteria</taxon>
        <taxon>Bacillati</taxon>
        <taxon>Actinomycetota</taxon>
        <taxon>Actinomycetes</taxon>
        <taxon>Micrococcales</taxon>
        <taxon>Microbacteriaceae</taxon>
        <taxon>Leucobacter</taxon>
    </lineage>
</organism>
<comment type="caution">
    <text evidence="1">The sequence shown here is derived from an EMBL/GenBank/DDBJ whole genome shotgun (WGS) entry which is preliminary data.</text>
</comment>
<evidence type="ECO:0000313" key="1">
    <source>
        <dbReference type="EMBL" id="GAA1790975.1"/>
    </source>
</evidence>
<dbReference type="EMBL" id="BAAAOB010000002">
    <property type="protein sequence ID" value="GAA1790975.1"/>
    <property type="molecule type" value="Genomic_DNA"/>
</dbReference>
<accession>A0ABN2LK21</accession>
<dbReference type="Proteomes" id="UP001500851">
    <property type="component" value="Unassembled WGS sequence"/>
</dbReference>
<dbReference type="RefSeq" id="WP_344031933.1">
    <property type="nucleotide sequence ID" value="NZ_BAAAOB010000002.1"/>
</dbReference>
<gene>
    <name evidence="1" type="ORF">GCM10009768_20020</name>
</gene>
<keyword evidence="2" id="KW-1185">Reference proteome</keyword>
<sequence length="79" mass="8686">MTVEVAAITAFGVVVAALLTYVTAAQARMQRDLGAAERTNDALWAYTRSLIDQVYRLGGQPTDPPQYIRKLYPSKEDAP</sequence>
<protein>
    <submittedName>
        <fullName evidence="1">Uncharacterized protein</fullName>
    </submittedName>
</protein>
<reference evidence="1 2" key="1">
    <citation type="journal article" date="2019" name="Int. J. Syst. Evol. Microbiol.">
        <title>The Global Catalogue of Microorganisms (GCM) 10K type strain sequencing project: providing services to taxonomists for standard genome sequencing and annotation.</title>
        <authorList>
            <consortium name="The Broad Institute Genomics Platform"/>
            <consortium name="The Broad Institute Genome Sequencing Center for Infectious Disease"/>
            <person name="Wu L."/>
            <person name="Ma J."/>
        </authorList>
    </citation>
    <scope>NUCLEOTIDE SEQUENCE [LARGE SCALE GENOMIC DNA]</scope>
    <source>
        <strain evidence="1 2">JCM 14736</strain>
    </source>
</reference>
<proteinExistence type="predicted"/>